<dbReference type="SMART" id="SM00283">
    <property type="entry name" value="MA"/>
    <property type="match status" value="1"/>
</dbReference>
<dbReference type="PRINTS" id="PR00260">
    <property type="entry name" value="CHEMTRNSDUCR"/>
</dbReference>
<evidence type="ECO:0000259" key="6">
    <source>
        <dbReference type="PROSITE" id="PS50885"/>
    </source>
</evidence>
<dbReference type="PROSITE" id="PS50111">
    <property type="entry name" value="CHEMOTAXIS_TRANSDUC_2"/>
    <property type="match status" value="1"/>
</dbReference>
<evidence type="ECO:0000313" key="8">
    <source>
        <dbReference type="Proteomes" id="UP000179284"/>
    </source>
</evidence>
<comment type="similarity">
    <text evidence="2">Belongs to the methyl-accepting chemotaxis (MCP) protein family.</text>
</comment>
<keyword evidence="4" id="KW-0472">Membrane</keyword>
<dbReference type="PROSITE" id="PS50885">
    <property type="entry name" value="HAMP"/>
    <property type="match status" value="1"/>
</dbReference>
<sequence>MKESKNVSVKTKDSIVFQLSALNLLILIAFVVVMVMVMSAMRTSTTNSITMFGSMMELTTHEANLKSDVMSLFDQATSYVAAEAPETKSALLPQITITKDTISSDIQILNDDFANYNDEEATAQLSEIAGQYSRLCALIDKAIARCDAGDQAVAYSILFEKAEIQKIAIFHASKALDKAITKSAAETTAQMNALMVSGVIVAIIGMAVILILIIFNFLISYINIVKKIKSISSEVNTMITNIEKGNGDLTARINTKTKSELLFITTGINHFIETLQGIMRDVKNGSVVLTSSSEEVISQLQIADDSVTNTSAALEELSANMETVSGTVSSINTKVEDVKAASQEITEQAQAGTETAISIKQEANELKERVTQKKLQASDQVSQLSTVLTQSVQDSEKVSQINELTNVILDIAKRTNLLALNASIEAARAGEAGKGFSVVATEISALAENSRSTASNIQDISNEVTEAVNRLAENAQAALDYINGTVLGDYDDFVQTGEKYEHTADIMNNMLAAFDNKAESLNSTMQEMVESVRMITDSIKESSIAISSSAENSSEIVGGIKKISDAINKNNEITEQLSDTTQKFTSL</sequence>
<feature type="domain" description="Methyl-accepting transducer" evidence="5">
    <location>
        <begin position="285"/>
        <end position="550"/>
    </location>
</feature>
<keyword evidence="1 3" id="KW-0807">Transducer</keyword>
<keyword evidence="4" id="KW-0812">Transmembrane</keyword>
<name>A0A1D9NXA3_9FIRM</name>
<feature type="transmembrane region" description="Helical" evidence="4">
    <location>
        <begin position="21"/>
        <end position="41"/>
    </location>
</feature>
<evidence type="ECO:0000256" key="1">
    <source>
        <dbReference type="ARBA" id="ARBA00023224"/>
    </source>
</evidence>
<reference evidence="8" key="1">
    <citation type="submission" date="2016-10" db="EMBL/GenBank/DDBJ databases">
        <title>The complete genome sequence of the rumen bacterium Butyrivibrio hungatei MB2003.</title>
        <authorList>
            <person name="Palevich N."/>
            <person name="Kelly W.J."/>
            <person name="Leahy S.C."/>
            <person name="Altermann E."/>
            <person name="Rakonjac J."/>
            <person name="Attwood G.T."/>
        </authorList>
    </citation>
    <scope>NUCLEOTIDE SEQUENCE [LARGE SCALE GENOMIC DNA]</scope>
    <source>
        <strain evidence="8">MB2003</strain>
    </source>
</reference>
<dbReference type="PANTHER" id="PTHR32089:SF112">
    <property type="entry name" value="LYSOZYME-LIKE PROTEIN-RELATED"/>
    <property type="match status" value="1"/>
</dbReference>
<evidence type="ECO:0000259" key="5">
    <source>
        <dbReference type="PROSITE" id="PS50111"/>
    </source>
</evidence>
<accession>A0A1D9NXA3</accession>
<feature type="domain" description="HAMP" evidence="6">
    <location>
        <begin position="222"/>
        <end position="280"/>
    </location>
</feature>
<gene>
    <name evidence="7" type="ORF">bhn_III048</name>
</gene>
<dbReference type="OrthoDB" id="9760371at2"/>
<dbReference type="GO" id="GO:0006935">
    <property type="term" value="P:chemotaxis"/>
    <property type="evidence" value="ECO:0007669"/>
    <property type="project" value="InterPro"/>
</dbReference>
<dbReference type="GO" id="GO:0007165">
    <property type="term" value="P:signal transduction"/>
    <property type="evidence" value="ECO:0007669"/>
    <property type="project" value="UniProtKB-KW"/>
</dbReference>
<feature type="transmembrane region" description="Helical" evidence="4">
    <location>
        <begin position="193"/>
        <end position="219"/>
    </location>
</feature>
<dbReference type="RefSeq" id="WP_071174822.1">
    <property type="nucleotide sequence ID" value="NZ_CP017830.1"/>
</dbReference>
<dbReference type="Pfam" id="PF00015">
    <property type="entry name" value="MCPsignal"/>
    <property type="match status" value="1"/>
</dbReference>
<dbReference type="InterPro" id="IPR004090">
    <property type="entry name" value="Chemotax_Me-accpt_rcpt"/>
</dbReference>
<dbReference type="InterPro" id="IPR004089">
    <property type="entry name" value="MCPsignal_dom"/>
</dbReference>
<dbReference type="KEGG" id="bhu:bhn_III048"/>
<organism evidence="7 8">
    <name type="scientific">Butyrivibrio hungatei</name>
    <dbReference type="NCBI Taxonomy" id="185008"/>
    <lineage>
        <taxon>Bacteria</taxon>
        <taxon>Bacillati</taxon>
        <taxon>Bacillota</taxon>
        <taxon>Clostridia</taxon>
        <taxon>Lachnospirales</taxon>
        <taxon>Lachnospiraceae</taxon>
        <taxon>Butyrivibrio</taxon>
    </lineage>
</organism>
<dbReference type="GO" id="GO:0004888">
    <property type="term" value="F:transmembrane signaling receptor activity"/>
    <property type="evidence" value="ECO:0007669"/>
    <property type="project" value="InterPro"/>
</dbReference>
<evidence type="ECO:0000256" key="2">
    <source>
        <dbReference type="ARBA" id="ARBA00029447"/>
    </source>
</evidence>
<dbReference type="InterPro" id="IPR003660">
    <property type="entry name" value="HAMP_dom"/>
</dbReference>
<keyword evidence="8" id="KW-1185">Reference proteome</keyword>
<evidence type="ECO:0000256" key="4">
    <source>
        <dbReference type="SAM" id="Phobius"/>
    </source>
</evidence>
<dbReference type="Gene3D" id="1.10.287.950">
    <property type="entry name" value="Methyl-accepting chemotaxis protein"/>
    <property type="match status" value="1"/>
</dbReference>
<keyword evidence="4" id="KW-1133">Transmembrane helix</keyword>
<proteinExistence type="inferred from homology"/>
<dbReference type="PANTHER" id="PTHR32089">
    <property type="entry name" value="METHYL-ACCEPTING CHEMOTAXIS PROTEIN MCPB"/>
    <property type="match status" value="1"/>
</dbReference>
<dbReference type="EMBL" id="CP017830">
    <property type="protein sequence ID" value="AOZ94996.1"/>
    <property type="molecule type" value="Genomic_DNA"/>
</dbReference>
<dbReference type="Proteomes" id="UP000179284">
    <property type="component" value="Chromosome II"/>
</dbReference>
<evidence type="ECO:0000313" key="7">
    <source>
        <dbReference type="EMBL" id="AOZ94996.1"/>
    </source>
</evidence>
<dbReference type="AlphaFoldDB" id="A0A1D9NXA3"/>
<dbReference type="SUPFAM" id="SSF58104">
    <property type="entry name" value="Methyl-accepting chemotaxis protein (MCP) signaling domain"/>
    <property type="match status" value="1"/>
</dbReference>
<dbReference type="GO" id="GO:0016020">
    <property type="term" value="C:membrane"/>
    <property type="evidence" value="ECO:0007669"/>
    <property type="project" value="InterPro"/>
</dbReference>
<protein>
    <submittedName>
        <fullName evidence="7">Methyl-accepting chemotaxis protein</fullName>
    </submittedName>
</protein>
<evidence type="ECO:0000256" key="3">
    <source>
        <dbReference type="PROSITE-ProRule" id="PRU00284"/>
    </source>
</evidence>